<gene>
    <name evidence="1" type="ORF">CVT25_001508</name>
</gene>
<sequence length="77" mass="8615">MDALILIFGAVHGLREVYLPASCLGILSKDDQKDITLALTRTSEDGTSAHPAIIYEPQKRQINKTMDTDVLLTRKRF</sequence>
<protein>
    <submittedName>
        <fullName evidence="1">Uncharacterized protein</fullName>
    </submittedName>
</protein>
<dbReference type="EMBL" id="NHYD01003349">
    <property type="protein sequence ID" value="PPQ80078.1"/>
    <property type="molecule type" value="Genomic_DNA"/>
</dbReference>
<dbReference type="AlphaFoldDB" id="A0A409WNJ5"/>
<dbReference type="InParanoid" id="A0A409WNJ5"/>
<evidence type="ECO:0000313" key="1">
    <source>
        <dbReference type="EMBL" id="PPQ80078.1"/>
    </source>
</evidence>
<organism evidence="1 2">
    <name type="scientific">Psilocybe cyanescens</name>
    <dbReference type="NCBI Taxonomy" id="93625"/>
    <lineage>
        <taxon>Eukaryota</taxon>
        <taxon>Fungi</taxon>
        <taxon>Dikarya</taxon>
        <taxon>Basidiomycota</taxon>
        <taxon>Agaricomycotina</taxon>
        <taxon>Agaricomycetes</taxon>
        <taxon>Agaricomycetidae</taxon>
        <taxon>Agaricales</taxon>
        <taxon>Agaricineae</taxon>
        <taxon>Strophariaceae</taxon>
        <taxon>Psilocybe</taxon>
    </lineage>
</organism>
<reference evidence="1 2" key="1">
    <citation type="journal article" date="2018" name="Evol. Lett.">
        <title>Horizontal gene cluster transfer increased hallucinogenic mushroom diversity.</title>
        <authorList>
            <person name="Reynolds H.T."/>
            <person name="Vijayakumar V."/>
            <person name="Gluck-Thaler E."/>
            <person name="Korotkin H.B."/>
            <person name="Matheny P.B."/>
            <person name="Slot J.C."/>
        </authorList>
    </citation>
    <scope>NUCLEOTIDE SEQUENCE [LARGE SCALE GENOMIC DNA]</scope>
    <source>
        <strain evidence="1 2">2631</strain>
    </source>
</reference>
<keyword evidence="2" id="KW-1185">Reference proteome</keyword>
<comment type="caution">
    <text evidence="1">The sequence shown here is derived from an EMBL/GenBank/DDBJ whole genome shotgun (WGS) entry which is preliminary data.</text>
</comment>
<evidence type="ECO:0000313" key="2">
    <source>
        <dbReference type="Proteomes" id="UP000283269"/>
    </source>
</evidence>
<proteinExistence type="predicted"/>
<dbReference type="Proteomes" id="UP000283269">
    <property type="component" value="Unassembled WGS sequence"/>
</dbReference>
<name>A0A409WNJ5_PSICY</name>
<accession>A0A409WNJ5</accession>